<dbReference type="GeneID" id="36516366"/>
<feature type="compositionally biased region" description="Basic and acidic residues" evidence="1">
    <location>
        <begin position="1"/>
        <end position="13"/>
    </location>
</feature>
<reference evidence="2 3" key="1">
    <citation type="submission" date="2017-04" db="EMBL/GenBank/DDBJ databases">
        <title>Genome sequencing of [Candida] sorbophila.</title>
        <authorList>
            <person name="Ahn J.O."/>
        </authorList>
    </citation>
    <scope>NUCLEOTIDE SEQUENCE [LARGE SCALE GENOMIC DNA]</scope>
    <source>
        <strain evidence="2 3">DS02</strain>
    </source>
</reference>
<sequence length="321" mass="36605">MKEKYEHVPKPKPWDNINRDPTVSPRLSPHLSPRPPSRLGSRTSQRFSPRMVPRRSPRINPSPLFREGGEILPPPQPVIGHGHSIPGFFPNEVLLQCLGRQVSKFETSEWIRHKRHEIQIKCPKCILLSQLHSWVIDEEGVETESHQRHLRSNTYRGRLYLTTERLVFVPRNPEHSGYSIFISAISMLKIVRDQAGQPYLCCYVEDKMAPLPFATIAQAEVMLRRIANVRFEHLLRYHVTPEYDVSIPPSYAASQESISRLLNGNISDLNREDPKFKDLIHALGAGEQNCTVDPNHNGYIIGPKAHAVVYAKQFSIGPPAM</sequence>
<organism evidence="2 3">
    <name type="scientific">Wickerhamiella sorbophila</name>
    <dbReference type="NCBI Taxonomy" id="45607"/>
    <lineage>
        <taxon>Eukaryota</taxon>
        <taxon>Fungi</taxon>
        <taxon>Dikarya</taxon>
        <taxon>Ascomycota</taxon>
        <taxon>Saccharomycotina</taxon>
        <taxon>Dipodascomycetes</taxon>
        <taxon>Dipodascales</taxon>
        <taxon>Trichomonascaceae</taxon>
        <taxon>Wickerhamiella</taxon>
    </lineage>
</organism>
<comment type="caution">
    <text evidence="2">The sequence shown here is derived from an EMBL/GenBank/DDBJ whole genome shotgun (WGS) entry which is preliminary data.</text>
</comment>
<evidence type="ECO:0000313" key="3">
    <source>
        <dbReference type="Proteomes" id="UP000238350"/>
    </source>
</evidence>
<feature type="region of interest" description="Disordered" evidence="1">
    <location>
        <begin position="1"/>
        <end position="65"/>
    </location>
</feature>
<protein>
    <submittedName>
        <fullName evidence="2">Uncharacterized protein</fullName>
    </submittedName>
</protein>
<evidence type="ECO:0000256" key="1">
    <source>
        <dbReference type="SAM" id="MobiDB-lite"/>
    </source>
</evidence>
<dbReference type="EMBL" id="NDIQ01000021">
    <property type="protein sequence ID" value="PRT54998.1"/>
    <property type="molecule type" value="Genomic_DNA"/>
</dbReference>
<evidence type="ECO:0000313" key="2">
    <source>
        <dbReference type="EMBL" id="PRT54998.1"/>
    </source>
</evidence>
<feature type="compositionally biased region" description="Low complexity" evidence="1">
    <location>
        <begin position="24"/>
        <end position="42"/>
    </location>
</feature>
<dbReference type="AlphaFoldDB" id="A0A2T0FJ28"/>
<accession>A0A2T0FJ28</accession>
<dbReference type="Proteomes" id="UP000238350">
    <property type="component" value="Unassembled WGS sequence"/>
</dbReference>
<dbReference type="RefSeq" id="XP_024664943.1">
    <property type="nucleotide sequence ID" value="XM_024809175.1"/>
</dbReference>
<gene>
    <name evidence="2" type="ORF">B9G98_02618</name>
</gene>
<keyword evidence="3" id="KW-1185">Reference proteome</keyword>
<name>A0A2T0FJ28_9ASCO</name>
<proteinExistence type="predicted"/>
<dbReference type="OrthoDB" id="4089796at2759"/>